<name>A0AAV5W0L4_9BILA</name>
<dbReference type="SMART" id="SM00248">
    <property type="entry name" value="ANK"/>
    <property type="match status" value="6"/>
</dbReference>
<dbReference type="PANTHER" id="PTHR24166">
    <property type="entry name" value="ROLLING PEBBLES, ISOFORM B"/>
    <property type="match status" value="1"/>
</dbReference>
<accession>A0AAV5W0L4</accession>
<gene>
    <name evidence="5" type="ORF">PFISCL1PPCAC_15310</name>
</gene>
<keyword evidence="2 3" id="KW-0040">ANK repeat</keyword>
<keyword evidence="6" id="KW-1185">Reference proteome</keyword>
<sequence length="386" mass="42546">NFNALQLESLKRDGILVKPILPASVRKRTTMFKNITPFHTAAINPDSSLLASLRDIDPLMNVPDQNNWYTTHYAAVCEGDGPLKFLLSNDVGVCDVNKEGEMPLLVAARVGREENVKILLEAMMKMEKLDEIKKSGKKEKKTNEKEEESELDHDEGPAAKRIKKAKKENGDKKSIVNGKNRKGWTALHAAVWNGRTECVRVLLSCPSIDIECTTGASEKKMTPLMMATGKGHLEIAMMLIDRGAKIEGRDKLKRSPLMIACINGQSDLAEILLHKGADVQRVAKSTLSEKNEWMMTPLSIAYLKGHFSIVSWLLDNYSSDVDVNAKDQSGITLISSLLSFCDGNNTANLPCQINYLIQRGSDCSLVDATGNSPLHTLAAVKILMRG</sequence>
<dbReference type="PANTHER" id="PTHR24166:SF48">
    <property type="entry name" value="PROTEIN VAPYRIN"/>
    <property type="match status" value="1"/>
</dbReference>
<dbReference type="SUPFAM" id="SSF48403">
    <property type="entry name" value="Ankyrin repeat"/>
    <property type="match status" value="1"/>
</dbReference>
<organism evidence="5 6">
    <name type="scientific">Pristionchus fissidentatus</name>
    <dbReference type="NCBI Taxonomy" id="1538716"/>
    <lineage>
        <taxon>Eukaryota</taxon>
        <taxon>Metazoa</taxon>
        <taxon>Ecdysozoa</taxon>
        <taxon>Nematoda</taxon>
        <taxon>Chromadorea</taxon>
        <taxon>Rhabditida</taxon>
        <taxon>Rhabditina</taxon>
        <taxon>Diplogasteromorpha</taxon>
        <taxon>Diplogasteroidea</taxon>
        <taxon>Neodiplogasteridae</taxon>
        <taxon>Pristionchus</taxon>
    </lineage>
</organism>
<dbReference type="InterPro" id="IPR036770">
    <property type="entry name" value="Ankyrin_rpt-contain_sf"/>
</dbReference>
<evidence type="ECO:0008006" key="7">
    <source>
        <dbReference type="Google" id="ProtNLM"/>
    </source>
</evidence>
<evidence type="ECO:0000313" key="6">
    <source>
        <dbReference type="Proteomes" id="UP001432322"/>
    </source>
</evidence>
<feature type="repeat" description="ANK" evidence="3">
    <location>
        <begin position="182"/>
        <end position="204"/>
    </location>
</feature>
<dbReference type="PROSITE" id="PS50297">
    <property type="entry name" value="ANK_REP_REGION"/>
    <property type="match status" value="3"/>
</dbReference>
<evidence type="ECO:0000256" key="3">
    <source>
        <dbReference type="PROSITE-ProRule" id="PRU00023"/>
    </source>
</evidence>
<feature type="non-terminal residue" evidence="5">
    <location>
        <position position="386"/>
    </location>
</feature>
<keyword evidence="1" id="KW-0677">Repeat</keyword>
<protein>
    <recommendedName>
        <fullName evidence="7">Ankyrin repeat-containing protein</fullName>
    </recommendedName>
</protein>
<evidence type="ECO:0000256" key="1">
    <source>
        <dbReference type="ARBA" id="ARBA00022737"/>
    </source>
</evidence>
<comment type="caution">
    <text evidence="5">The sequence shown here is derived from an EMBL/GenBank/DDBJ whole genome shotgun (WGS) entry which is preliminary data.</text>
</comment>
<dbReference type="PROSITE" id="PS50088">
    <property type="entry name" value="ANK_REPEAT"/>
    <property type="match status" value="4"/>
</dbReference>
<dbReference type="Pfam" id="PF12796">
    <property type="entry name" value="Ank_2"/>
    <property type="match status" value="3"/>
</dbReference>
<dbReference type="Proteomes" id="UP001432322">
    <property type="component" value="Unassembled WGS sequence"/>
</dbReference>
<feature type="region of interest" description="Disordered" evidence="4">
    <location>
        <begin position="134"/>
        <end position="177"/>
    </location>
</feature>
<dbReference type="AlphaFoldDB" id="A0AAV5W0L4"/>
<evidence type="ECO:0000313" key="5">
    <source>
        <dbReference type="EMBL" id="GMT24013.1"/>
    </source>
</evidence>
<proteinExistence type="predicted"/>
<feature type="repeat" description="ANK" evidence="3">
    <location>
        <begin position="99"/>
        <end position="131"/>
    </location>
</feature>
<reference evidence="5" key="1">
    <citation type="submission" date="2023-10" db="EMBL/GenBank/DDBJ databases">
        <title>Genome assembly of Pristionchus species.</title>
        <authorList>
            <person name="Yoshida K."/>
            <person name="Sommer R.J."/>
        </authorList>
    </citation>
    <scope>NUCLEOTIDE SEQUENCE</scope>
    <source>
        <strain evidence="5">RS5133</strain>
    </source>
</reference>
<dbReference type="InterPro" id="IPR002110">
    <property type="entry name" value="Ankyrin_rpt"/>
</dbReference>
<dbReference type="Pfam" id="PF00023">
    <property type="entry name" value="Ank"/>
    <property type="match status" value="1"/>
</dbReference>
<evidence type="ECO:0000256" key="4">
    <source>
        <dbReference type="SAM" id="MobiDB-lite"/>
    </source>
</evidence>
<feature type="non-terminal residue" evidence="5">
    <location>
        <position position="1"/>
    </location>
</feature>
<feature type="repeat" description="ANK" evidence="3">
    <location>
        <begin position="252"/>
        <end position="284"/>
    </location>
</feature>
<evidence type="ECO:0000256" key="2">
    <source>
        <dbReference type="ARBA" id="ARBA00023043"/>
    </source>
</evidence>
<feature type="repeat" description="ANK" evidence="3">
    <location>
        <begin position="219"/>
        <end position="251"/>
    </location>
</feature>
<dbReference type="Gene3D" id="1.25.40.20">
    <property type="entry name" value="Ankyrin repeat-containing domain"/>
    <property type="match status" value="2"/>
</dbReference>
<dbReference type="InterPro" id="IPR050889">
    <property type="entry name" value="Dendritic_Spine_Reg/Scaffold"/>
</dbReference>
<dbReference type="EMBL" id="BTSY01000004">
    <property type="protein sequence ID" value="GMT24013.1"/>
    <property type="molecule type" value="Genomic_DNA"/>
</dbReference>